<name>S9U5W7_9TRYP</name>
<evidence type="ECO:0000256" key="1">
    <source>
        <dbReference type="SAM" id="MobiDB-lite"/>
    </source>
</evidence>
<feature type="compositionally biased region" description="Polar residues" evidence="1">
    <location>
        <begin position="256"/>
        <end position="267"/>
    </location>
</feature>
<sequence length="267" mass="29241">MKSPFELGQETSSVDFLPAITPHMEALRFAFGTVARLLIRTTVFCGTGLVKKHFMKQENAVRDCEEEAVQYGTAMFLEQAVSFVVVPARYIAAVTAPRLMLDFLSNQLSDALSLVDGFRPGRFASFAVYAFAGSPDEDWNFDFFTWQGPAIGLTLAKLLVRRHRLGAKQCKVKKVLGVLAGQVLVRAYLGTFSINIPESASEAVGAVLIWLLEGALTASLAAETHPFTREEIRAFLDKWEGKGNEGGDDDEGKQESPNSNTAVDNLD</sequence>
<evidence type="ECO:0000313" key="3">
    <source>
        <dbReference type="EMBL" id="EPY29520.1"/>
    </source>
</evidence>
<dbReference type="EMBL" id="ATMH01004501">
    <property type="protein sequence ID" value="EPY29520.1"/>
    <property type="molecule type" value="Genomic_DNA"/>
</dbReference>
<organism evidence="2 4">
    <name type="scientific">Strigomonas culicis</name>
    <dbReference type="NCBI Taxonomy" id="28005"/>
    <lineage>
        <taxon>Eukaryota</taxon>
        <taxon>Discoba</taxon>
        <taxon>Euglenozoa</taxon>
        <taxon>Kinetoplastea</taxon>
        <taxon>Metakinetoplastina</taxon>
        <taxon>Trypanosomatida</taxon>
        <taxon>Trypanosomatidae</taxon>
        <taxon>Strigomonadinae</taxon>
        <taxon>Strigomonas</taxon>
    </lineage>
</organism>
<dbReference type="OrthoDB" id="249945at2759"/>
<accession>S9U5W7</accession>
<protein>
    <submittedName>
        <fullName evidence="2">Uncharacterized protein</fullName>
    </submittedName>
</protein>
<dbReference type="EMBL" id="ATMH01007329">
    <property type="protein sequence ID" value="EPY24109.1"/>
    <property type="molecule type" value="Genomic_DNA"/>
</dbReference>
<dbReference type="AlphaFoldDB" id="S9U5W7"/>
<comment type="caution">
    <text evidence="2">The sequence shown here is derived from an EMBL/GenBank/DDBJ whole genome shotgun (WGS) entry which is preliminary data.</text>
</comment>
<proteinExistence type="predicted"/>
<feature type="region of interest" description="Disordered" evidence="1">
    <location>
        <begin position="240"/>
        <end position="267"/>
    </location>
</feature>
<reference evidence="2 4" key="1">
    <citation type="journal article" date="2013" name="PLoS ONE">
        <title>Predicting the Proteins of Angomonas deanei, Strigomonas culicis and Their Respective Endosymbionts Reveals New Aspects of the Trypanosomatidae Family.</title>
        <authorList>
            <person name="Motta M.C."/>
            <person name="Martins A.C."/>
            <person name="de Souza S.S."/>
            <person name="Catta-Preta C.M."/>
            <person name="Silva R."/>
            <person name="Klein C.C."/>
            <person name="de Almeida L.G."/>
            <person name="de Lima Cunha O."/>
            <person name="Ciapina L.P."/>
            <person name="Brocchi M."/>
            <person name="Colabardini A.C."/>
            <person name="de Araujo Lima B."/>
            <person name="Machado C.R."/>
            <person name="de Almeida Soares C.M."/>
            <person name="Probst C.M."/>
            <person name="de Menezes C.B."/>
            <person name="Thompson C.E."/>
            <person name="Bartholomeu D.C."/>
            <person name="Gradia D.F."/>
            <person name="Pavoni D.P."/>
            <person name="Grisard E.C."/>
            <person name="Fantinatti-Garboggini F."/>
            <person name="Marchini F.K."/>
            <person name="Rodrigues-Luiz G.F."/>
            <person name="Wagner G."/>
            <person name="Goldman G.H."/>
            <person name="Fietto J.L."/>
            <person name="Elias M.C."/>
            <person name="Goldman M.H."/>
            <person name="Sagot M.F."/>
            <person name="Pereira M."/>
            <person name="Stoco P.H."/>
            <person name="de Mendonca-Neto R.P."/>
            <person name="Teixeira S.M."/>
            <person name="Maciel T.E."/>
            <person name="de Oliveira Mendes T.A."/>
            <person name="Urmenyi T.P."/>
            <person name="de Souza W."/>
            <person name="Schenkman S."/>
            <person name="de Vasconcelos A.T."/>
        </authorList>
    </citation>
    <scope>NUCLEOTIDE SEQUENCE [LARGE SCALE GENOMIC DNA]</scope>
</reference>
<keyword evidence="4" id="KW-1185">Reference proteome</keyword>
<reference evidence="2" key="2">
    <citation type="submission" date="2013-03" db="EMBL/GenBank/DDBJ databases">
        <authorList>
            <person name="Motta M.C.M."/>
            <person name="Martins A.C.A."/>
            <person name="Preta C.M.C.C."/>
            <person name="Silva R."/>
            <person name="de Souza S.S."/>
            <person name="Klein C.C."/>
            <person name="de Almeida L.G.P."/>
            <person name="Cunha O.L."/>
            <person name="Colabardini A.C."/>
            <person name="Lima B.A."/>
            <person name="Machado C.R."/>
            <person name="Soares C.M.A."/>
            <person name="de Menezes C.B.A."/>
            <person name="Bartolomeu D.C."/>
            <person name="Grisard E.C."/>
            <person name="Fantinatti-Garboggini F."/>
            <person name="Rodrigues-Luiz G.F."/>
            <person name="Wagner G."/>
            <person name="Goldman G.H."/>
            <person name="Fietto J.L.R."/>
            <person name="Ciapina L.P."/>
            <person name="Brocchi M."/>
            <person name="Elias M.C."/>
            <person name="Goldman M.H.S."/>
            <person name="Sagot M.-F."/>
            <person name="Pereira M."/>
            <person name="Stoco P.H."/>
            <person name="Teixeira S.M.R."/>
            <person name="de Mendonca-Neto R.P."/>
            <person name="Maciel T.E.F."/>
            <person name="Mendes T.A.O."/>
            <person name="Urmenyi T.P."/>
            <person name="Teixeira M.M.G."/>
            <person name="de Camargo E.F.P."/>
            <person name="de Sousa W."/>
            <person name="Schenkman S."/>
            <person name="de Vasconcelos A.T.R."/>
        </authorList>
    </citation>
    <scope>NUCLEOTIDE SEQUENCE</scope>
</reference>
<gene>
    <name evidence="3" type="ORF">STCU_04501</name>
    <name evidence="2" type="ORF">STCU_07329</name>
</gene>
<dbReference type="Proteomes" id="UP000015354">
    <property type="component" value="Unassembled WGS sequence"/>
</dbReference>
<evidence type="ECO:0000313" key="2">
    <source>
        <dbReference type="EMBL" id="EPY24109.1"/>
    </source>
</evidence>
<evidence type="ECO:0000313" key="4">
    <source>
        <dbReference type="Proteomes" id="UP000015354"/>
    </source>
</evidence>